<organism evidence="1 2">
    <name type="scientific">Halovulum dunhuangense</name>
    <dbReference type="NCBI Taxonomy" id="1505036"/>
    <lineage>
        <taxon>Bacteria</taxon>
        <taxon>Pseudomonadati</taxon>
        <taxon>Pseudomonadota</taxon>
        <taxon>Alphaproteobacteria</taxon>
        <taxon>Rhodobacterales</taxon>
        <taxon>Paracoccaceae</taxon>
        <taxon>Halovulum</taxon>
    </lineage>
</organism>
<keyword evidence="2" id="KW-1185">Reference proteome</keyword>
<accession>A0A849L6N2</accession>
<name>A0A849L6N2_9RHOB</name>
<evidence type="ECO:0000313" key="1">
    <source>
        <dbReference type="EMBL" id="NNU82188.1"/>
    </source>
</evidence>
<dbReference type="AlphaFoldDB" id="A0A849L6N2"/>
<dbReference type="RefSeq" id="WP_171327051.1">
    <property type="nucleotide sequence ID" value="NZ_JABFBC010000007.1"/>
</dbReference>
<reference evidence="1 2" key="1">
    <citation type="submission" date="2020-05" db="EMBL/GenBank/DDBJ databases">
        <title>Gimesia benthica sp. nov., a novel planctomycete isolated from a deep-sea water sample of the Northwest Indian Ocean.</title>
        <authorList>
            <person name="Wang J."/>
            <person name="Ruan C."/>
            <person name="Song L."/>
            <person name="Zhu Y."/>
            <person name="Li A."/>
            <person name="Zheng X."/>
            <person name="Wang L."/>
            <person name="Lu Z."/>
            <person name="Huang Y."/>
            <person name="Du W."/>
            <person name="Zhou Y."/>
            <person name="Huang L."/>
            <person name="Dai X."/>
        </authorList>
    </citation>
    <scope>NUCLEOTIDE SEQUENCE [LARGE SCALE GENOMIC DNA]</scope>
    <source>
        <strain evidence="1 2">YYQ-30</strain>
    </source>
</reference>
<sequence>MTSKWSEYDKYAFTIFPEANDLAEALFESSARGRDAVAAIKSIRHTAQNQVDWFYNRGSFLQVRPPVWIIRQEKFEEDFYQFLDKAGLHHLKNRIEIETDPVRAHVGSYSESPKLTEKAIDNLRCWYCQDICFYDMCENWLSSQL</sequence>
<evidence type="ECO:0000313" key="2">
    <source>
        <dbReference type="Proteomes" id="UP000572377"/>
    </source>
</evidence>
<dbReference type="EMBL" id="JABFBC010000007">
    <property type="protein sequence ID" value="NNU82188.1"/>
    <property type="molecule type" value="Genomic_DNA"/>
</dbReference>
<protein>
    <submittedName>
        <fullName evidence="1">Uncharacterized protein</fullName>
    </submittedName>
</protein>
<dbReference type="Proteomes" id="UP000572377">
    <property type="component" value="Unassembled WGS sequence"/>
</dbReference>
<proteinExistence type="predicted"/>
<gene>
    <name evidence="1" type="ORF">HMH01_17255</name>
</gene>
<comment type="caution">
    <text evidence="1">The sequence shown here is derived from an EMBL/GenBank/DDBJ whole genome shotgun (WGS) entry which is preliminary data.</text>
</comment>